<feature type="compositionally biased region" description="Acidic residues" evidence="1">
    <location>
        <begin position="254"/>
        <end position="266"/>
    </location>
</feature>
<reference evidence="2" key="1">
    <citation type="submission" date="2014-08" db="EMBL/GenBank/DDBJ databases">
        <authorList>
            <person name="Sharma Rahul"/>
            <person name="Thines Marco"/>
        </authorList>
    </citation>
    <scope>NUCLEOTIDE SEQUENCE</scope>
</reference>
<keyword evidence="2" id="KW-0648">Protein biosynthesis</keyword>
<name>A0A0F7SMN4_PHARH</name>
<evidence type="ECO:0000313" key="2">
    <source>
        <dbReference type="EMBL" id="CDZ98292.1"/>
    </source>
</evidence>
<organism evidence="2">
    <name type="scientific">Phaffia rhodozyma</name>
    <name type="common">Yeast</name>
    <name type="synonym">Xanthophyllomyces dendrorhous</name>
    <dbReference type="NCBI Taxonomy" id="264483"/>
    <lineage>
        <taxon>Eukaryota</taxon>
        <taxon>Fungi</taxon>
        <taxon>Dikarya</taxon>
        <taxon>Basidiomycota</taxon>
        <taxon>Agaricomycotina</taxon>
        <taxon>Tremellomycetes</taxon>
        <taxon>Cystofilobasidiales</taxon>
        <taxon>Mrakiaceae</taxon>
        <taxon>Phaffia</taxon>
    </lineage>
</organism>
<dbReference type="GO" id="GO:0042790">
    <property type="term" value="P:nucleolar large rRNA transcription by RNA polymerase I"/>
    <property type="evidence" value="ECO:0007669"/>
    <property type="project" value="TreeGrafter"/>
</dbReference>
<dbReference type="GO" id="GO:0003743">
    <property type="term" value="F:translation initiation factor activity"/>
    <property type="evidence" value="ECO:0007669"/>
    <property type="project" value="UniProtKB-KW"/>
</dbReference>
<dbReference type="Pfam" id="PF04090">
    <property type="entry name" value="Rrn11"/>
    <property type="match status" value="1"/>
</dbReference>
<feature type="region of interest" description="Disordered" evidence="1">
    <location>
        <begin position="1"/>
        <end position="28"/>
    </location>
</feature>
<dbReference type="EMBL" id="LN483326">
    <property type="protein sequence ID" value="CDZ98292.1"/>
    <property type="molecule type" value="Genomic_DNA"/>
</dbReference>
<protein>
    <submittedName>
        <fullName evidence="2">Transcription initiation factor Rrn11</fullName>
    </submittedName>
</protein>
<dbReference type="GO" id="GO:0001164">
    <property type="term" value="F:RNA polymerase I core promoter sequence-specific DNA binding"/>
    <property type="evidence" value="ECO:0007669"/>
    <property type="project" value="InterPro"/>
</dbReference>
<evidence type="ECO:0000256" key="1">
    <source>
        <dbReference type="SAM" id="MobiDB-lite"/>
    </source>
</evidence>
<feature type="region of interest" description="Disordered" evidence="1">
    <location>
        <begin position="222"/>
        <end position="266"/>
    </location>
</feature>
<accession>A0A0F7SMN4</accession>
<feature type="compositionally biased region" description="Low complexity" evidence="1">
    <location>
        <begin position="12"/>
        <end position="23"/>
    </location>
</feature>
<dbReference type="AlphaFoldDB" id="A0A0F7SMN4"/>
<sequence length="266" mass="29521">MGFPSGPSAFTSRPSSRPRQSQPKTHRAQHIAHLTAVFHLSLLRNDSDRARRAWGILVGLRETVWEDWWVLGSALLRDFPEDNEPEELDRLEGRREDWLEGLMRGGGTMSVPLLNTYTQHLLIRSPPQFERALERLDLFLPGLPYAVSPELHLLAALCALGIAFEHSSPGAPPATSDHRTALTYLDKAIGLIPQTAPSVLRELYTDLYKLIEEIGKGGYAFKEYPPDRDSSLSDSESGDDSVIGAGSQNRVGESESDEEDVEMDSS</sequence>
<dbReference type="GO" id="GO:0001181">
    <property type="term" value="F:RNA polymerase I general transcription initiation factor activity"/>
    <property type="evidence" value="ECO:0007669"/>
    <property type="project" value="InterPro"/>
</dbReference>
<dbReference type="GO" id="GO:0017025">
    <property type="term" value="F:TBP-class protein binding"/>
    <property type="evidence" value="ECO:0007669"/>
    <property type="project" value="TreeGrafter"/>
</dbReference>
<dbReference type="PANTHER" id="PTHR28244">
    <property type="entry name" value="RNA POLYMERASE I-SPECIFIC TRANSCRIPTION INITIATION FACTOR RRN11"/>
    <property type="match status" value="1"/>
</dbReference>
<dbReference type="InterPro" id="IPR007224">
    <property type="entry name" value="TIF_Rrn11"/>
</dbReference>
<dbReference type="InterPro" id="IPR053029">
    <property type="entry name" value="RNA_pol_I-specific_init_factor"/>
</dbReference>
<dbReference type="GO" id="GO:0070860">
    <property type="term" value="C:RNA polymerase I core factor complex"/>
    <property type="evidence" value="ECO:0007669"/>
    <property type="project" value="TreeGrafter"/>
</dbReference>
<proteinExistence type="predicted"/>
<dbReference type="PANTHER" id="PTHR28244:SF1">
    <property type="entry name" value="RNA POLYMERASE I-SPECIFIC TRANSCRIPTION INITIATION FACTOR RRN11"/>
    <property type="match status" value="1"/>
</dbReference>
<keyword evidence="2" id="KW-0396">Initiation factor</keyword>